<evidence type="ECO:0000259" key="2">
    <source>
        <dbReference type="PROSITE" id="PS51063"/>
    </source>
</evidence>
<feature type="domain" description="HTH crp-type" evidence="2">
    <location>
        <begin position="103"/>
        <end position="180"/>
    </location>
</feature>
<dbReference type="SUPFAM" id="SSF46785">
    <property type="entry name" value="Winged helix' DNA-binding domain"/>
    <property type="match status" value="1"/>
</dbReference>
<dbReference type="Pfam" id="PF13545">
    <property type="entry name" value="HTH_Crp_2"/>
    <property type="match status" value="1"/>
</dbReference>
<reference evidence="3 4" key="1">
    <citation type="submission" date="2023-12" db="EMBL/GenBank/DDBJ databases">
        <title>Baltic Sea Cyanobacteria.</title>
        <authorList>
            <person name="Delbaje E."/>
            <person name="Fewer D.P."/>
            <person name="Shishido T.K."/>
        </authorList>
    </citation>
    <scope>NUCLEOTIDE SEQUENCE [LARGE SCALE GENOMIC DNA]</scope>
    <source>
        <strain evidence="3 4">UHCC 0139</strain>
    </source>
</reference>
<dbReference type="InterPro" id="IPR036388">
    <property type="entry name" value="WH-like_DNA-bd_sf"/>
</dbReference>
<dbReference type="Gene3D" id="1.10.10.10">
    <property type="entry name" value="Winged helix-like DNA-binding domain superfamily/Winged helix DNA-binding domain"/>
    <property type="match status" value="1"/>
</dbReference>
<dbReference type="Proteomes" id="UP001304461">
    <property type="component" value="Unassembled WGS sequence"/>
</dbReference>
<feature type="region of interest" description="Disordered" evidence="1">
    <location>
        <begin position="182"/>
        <end position="218"/>
    </location>
</feature>
<dbReference type="RefSeq" id="WP_323306357.1">
    <property type="nucleotide sequence ID" value="NZ_JAYGHX010000010.1"/>
</dbReference>
<evidence type="ECO:0000313" key="3">
    <source>
        <dbReference type="EMBL" id="MEA5392407.1"/>
    </source>
</evidence>
<keyword evidence="4" id="KW-1185">Reference proteome</keyword>
<name>A0ABU5RXA5_9CYAN</name>
<protein>
    <submittedName>
        <fullName evidence="3">Crp/Fnr family transcriptional regulator</fullName>
    </submittedName>
</protein>
<proteinExistence type="predicted"/>
<dbReference type="EMBL" id="JAYGHX010000010">
    <property type="protein sequence ID" value="MEA5392407.1"/>
    <property type="molecule type" value="Genomic_DNA"/>
</dbReference>
<evidence type="ECO:0000256" key="1">
    <source>
        <dbReference type="SAM" id="MobiDB-lite"/>
    </source>
</evidence>
<accession>A0ABU5RXA5</accession>
<dbReference type="InterPro" id="IPR012318">
    <property type="entry name" value="HTH_CRP"/>
</dbReference>
<comment type="caution">
    <text evidence="3">The sequence shown here is derived from an EMBL/GenBank/DDBJ whole genome shotgun (WGS) entry which is preliminary data.</text>
</comment>
<gene>
    <name evidence="3" type="ORF">VB738_14180</name>
</gene>
<organism evidence="3 4">
    <name type="scientific">Cyanobium gracile UHCC 0139</name>
    <dbReference type="NCBI Taxonomy" id="3110308"/>
    <lineage>
        <taxon>Bacteria</taxon>
        <taxon>Bacillati</taxon>
        <taxon>Cyanobacteriota</taxon>
        <taxon>Cyanophyceae</taxon>
        <taxon>Synechococcales</taxon>
        <taxon>Prochlorococcaceae</taxon>
        <taxon>Cyanobium</taxon>
    </lineage>
</organism>
<dbReference type="PROSITE" id="PS51063">
    <property type="entry name" value="HTH_CRP_2"/>
    <property type="match status" value="1"/>
</dbReference>
<dbReference type="InterPro" id="IPR036390">
    <property type="entry name" value="WH_DNA-bd_sf"/>
</dbReference>
<dbReference type="SMART" id="SM00419">
    <property type="entry name" value="HTH_CRP"/>
    <property type="match status" value="1"/>
</dbReference>
<evidence type="ECO:0000313" key="4">
    <source>
        <dbReference type="Proteomes" id="UP001304461"/>
    </source>
</evidence>
<sequence>MPARPLRLTLRADDHLPANLSWRIDDGYIRANTWNEEGESITLGIWGPGDLITPTGCGVTPYELISLTRVAVIEWEPSESEILEFMRDLFTQTTQLLQIHRIRPAESRLLRLLHWIGSRFGRISSSGTTLSLEDMNLTHRQLAAIAGMTRVTVTKSLTRFRSRGQVIKVSEADLLVPRDVGLQTQGDRPAPLPMTTLPFPKTLRDEPPAHRNAGFRTP</sequence>